<comment type="caution">
    <text evidence="2">The sequence shown here is derived from an EMBL/GenBank/DDBJ whole genome shotgun (WGS) entry which is preliminary data.</text>
</comment>
<sequence>MAAKIIISEAYCVELEDIVSISEARRAYFSLPAPRARFTFQCSYAECLALKKPPTITGVNYASLPEDTYRAAHFRDRGVGHVEGCPWQDDEPAAGDGDQDGEASAKDREAKRKLHDFIDEFDGTSFKPKAESGVAVDAGTEAATRQGQGCRGVAKGNSFTNRNRTSSFVRLVEYYRNAYKDLSTSEFFALRLKVAGEGEMPLTSYFPNVSKANPDLPPRVIQGGARLEPRKGRGFMMWFIGRVEGKGVYLRVTSEEMDNYRFRGFFNDTLAQEDADYFRVFGLGRLVLSDTGKSYRLEVEDLNHLTIFAAKKQQPTPGFDSRTRDETDA</sequence>
<dbReference type="AlphaFoldDB" id="A0A1Y3KCW8"/>
<reference evidence="2 3" key="1">
    <citation type="submission" date="2017-05" db="EMBL/GenBank/DDBJ databases">
        <title>Whole genome sequence of Pseudomonas putida isolate 1312 commercialized as a biostimulant.</title>
        <authorList>
            <person name="Crovadore J."/>
            <person name="Blanc P."/>
            <person name="Chablais R."/>
            <person name="Cochard B."/>
            <person name="Grizard D."/>
            <person name="Lefort F."/>
        </authorList>
    </citation>
    <scope>NUCLEOTIDE SEQUENCE [LARGE SCALE GENOMIC DNA]</scope>
    <source>
        <strain evidence="2 3">1312</strain>
    </source>
</reference>
<protein>
    <submittedName>
        <fullName evidence="2">ATPase</fullName>
    </submittedName>
</protein>
<proteinExistence type="predicted"/>
<dbReference type="EMBL" id="NFSB01000090">
    <property type="protein sequence ID" value="OUM23687.1"/>
    <property type="molecule type" value="Genomic_DNA"/>
</dbReference>
<evidence type="ECO:0000256" key="1">
    <source>
        <dbReference type="SAM" id="MobiDB-lite"/>
    </source>
</evidence>
<gene>
    <name evidence="2" type="ORF">B8W72_27660</name>
</gene>
<feature type="region of interest" description="Disordered" evidence="1">
    <location>
        <begin position="85"/>
        <end position="109"/>
    </location>
</feature>
<evidence type="ECO:0000313" key="3">
    <source>
        <dbReference type="Proteomes" id="UP000196082"/>
    </source>
</evidence>
<accession>A0A1Y3KCW8</accession>
<dbReference type="Proteomes" id="UP000196082">
    <property type="component" value="Unassembled WGS sequence"/>
</dbReference>
<organism evidence="2 3">
    <name type="scientific">Pseudomonas putida</name>
    <name type="common">Arthrobacter siderocapsulatus</name>
    <dbReference type="NCBI Taxonomy" id="303"/>
    <lineage>
        <taxon>Bacteria</taxon>
        <taxon>Pseudomonadati</taxon>
        <taxon>Pseudomonadota</taxon>
        <taxon>Gammaproteobacteria</taxon>
        <taxon>Pseudomonadales</taxon>
        <taxon>Pseudomonadaceae</taxon>
        <taxon>Pseudomonas</taxon>
    </lineage>
</organism>
<name>A0A1Y3KCW8_PSEPU</name>
<feature type="compositionally biased region" description="Acidic residues" evidence="1">
    <location>
        <begin position="88"/>
        <end position="101"/>
    </location>
</feature>
<evidence type="ECO:0000313" key="2">
    <source>
        <dbReference type="EMBL" id="OUM23687.1"/>
    </source>
</evidence>
<dbReference type="RefSeq" id="WP_086978705.1">
    <property type="nucleotide sequence ID" value="NZ_NFSB01000090.1"/>
</dbReference>